<dbReference type="Gene3D" id="3.30.2350.10">
    <property type="entry name" value="Pseudouridine synthase"/>
    <property type="match status" value="1"/>
</dbReference>
<dbReference type="EC" id="5.4.99.-" evidence="5"/>
<evidence type="ECO:0000256" key="5">
    <source>
        <dbReference type="RuleBase" id="RU362028"/>
    </source>
</evidence>
<dbReference type="NCBIfam" id="TIGR00005">
    <property type="entry name" value="rluA_subfam"/>
    <property type="match status" value="1"/>
</dbReference>
<proteinExistence type="inferred from homology"/>
<dbReference type="OrthoDB" id="9773999at2"/>
<evidence type="ECO:0000259" key="6">
    <source>
        <dbReference type="Pfam" id="PF00849"/>
    </source>
</evidence>
<dbReference type="InterPro" id="IPR006145">
    <property type="entry name" value="PsdUridine_synth_RsuA/RluA"/>
</dbReference>
<keyword evidence="3 5" id="KW-0413">Isomerase</keyword>
<dbReference type="PROSITE" id="PS01129">
    <property type="entry name" value="PSI_RLU"/>
    <property type="match status" value="1"/>
</dbReference>
<evidence type="ECO:0000256" key="3">
    <source>
        <dbReference type="ARBA" id="ARBA00023235"/>
    </source>
</evidence>
<organism evidence="7 8">
    <name type="scientific">Lentilactobacillus kosonis</name>
    <dbReference type="NCBI Taxonomy" id="2810561"/>
    <lineage>
        <taxon>Bacteria</taxon>
        <taxon>Bacillati</taxon>
        <taxon>Bacillota</taxon>
        <taxon>Bacilli</taxon>
        <taxon>Lactobacillales</taxon>
        <taxon>Lactobacillaceae</taxon>
        <taxon>Lentilactobacillus</taxon>
    </lineage>
</organism>
<comment type="function">
    <text evidence="5">Responsible for synthesis of pseudouridine from uracil.</text>
</comment>
<dbReference type="InterPro" id="IPR020103">
    <property type="entry name" value="PsdUridine_synth_cat_dom_sf"/>
</dbReference>
<dbReference type="Pfam" id="PF00849">
    <property type="entry name" value="PseudoU_synth_2"/>
    <property type="match status" value="1"/>
</dbReference>
<dbReference type="RefSeq" id="WP_125008551.1">
    <property type="nucleotide sequence ID" value="NZ_BEXA01000003.1"/>
</dbReference>
<dbReference type="GO" id="GO:0003723">
    <property type="term" value="F:RNA binding"/>
    <property type="evidence" value="ECO:0007669"/>
    <property type="project" value="InterPro"/>
</dbReference>
<dbReference type="Proteomes" id="UP000286974">
    <property type="component" value="Unassembled WGS sequence"/>
</dbReference>
<evidence type="ECO:0000313" key="7">
    <source>
        <dbReference type="EMBL" id="GAY73682.1"/>
    </source>
</evidence>
<evidence type="ECO:0000256" key="2">
    <source>
        <dbReference type="ARBA" id="ARBA00010876"/>
    </source>
</evidence>
<comment type="caution">
    <text evidence="7">The sequence shown here is derived from an EMBL/GenBank/DDBJ whole genome shotgun (WGS) entry which is preliminary data.</text>
</comment>
<evidence type="ECO:0000256" key="4">
    <source>
        <dbReference type="PIRSR" id="PIRSR606225-1"/>
    </source>
</evidence>
<dbReference type="GO" id="GO:0000455">
    <property type="term" value="P:enzyme-directed rRNA pseudouridine synthesis"/>
    <property type="evidence" value="ECO:0007669"/>
    <property type="project" value="TreeGrafter"/>
</dbReference>
<accession>A0A401FMR9</accession>
<dbReference type="InterPro" id="IPR006224">
    <property type="entry name" value="PsdUridine_synth_RluA-like_CS"/>
</dbReference>
<name>A0A401FMR9_9LACO</name>
<dbReference type="AlphaFoldDB" id="A0A401FMR9"/>
<gene>
    <name evidence="7" type="ORF">NBRC111893_1828</name>
</gene>
<comment type="similarity">
    <text evidence="2 5">Belongs to the pseudouridine synthase RluA family.</text>
</comment>
<feature type="domain" description="Pseudouridine synthase RsuA/RluA-like" evidence="6">
    <location>
        <begin position="95"/>
        <end position="245"/>
    </location>
</feature>
<protein>
    <recommendedName>
        <fullName evidence="5">Pseudouridine synthase</fullName>
        <ecNumber evidence="5">5.4.99.-</ecNumber>
    </recommendedName>
</protein>
<dbReference type="CDD" id="cd02869">
    <property type="entry name" value="PseudoU_synth_RluA_like"/>
    <property type="match status" value="1"/>
</dbReference>
<evidence type="ECO:0000256" key="1">
    <source>
        <dbReference type="ARBA" id="ARBA00000073"/>
    </source>
</evidence>
<evidence type="ECO:0000313" key="8">
    <source>
        <dbReference type="Proteomes" id="UP000286974"/>
    </source>
</evidence>
<dbReference type="PANTHER" id="PTHR21600:SF44">
    <property type="entry name" value="RIBOSOMAL LARGE SUBUNIT PSEUDOURIDINE SYNTHASE D"/>
    <property type="match status" value="1"/>
</dbReference>
<dbReference type="PANTHER" id="PTHR21600">
    <property type="entry name" value="MITOCHONDRIAL RNA PSEUDOURIDINE SYNTHASE"/>
    <property type="match status" value="1"/>
</dbReference>
<comment type="catalytic activity">
    <reaction evidence="1 5">
        <text>a uridine in RNA = a pseudouridine in RNA</text>
        <dbReference type="Rhea" id="RHEA:48348"/>
        <dbReference type="Rhea" id="RHEA-COMP:12068"/>
        <dbReference type="Rhea" id="RHEA-COMP:12069"/>
        <dbReference type="ChEBI" id="CHEBI:65314"/>
        <dbReference type="ChEBI" id="CHEBI:65315"/>
    </reaction>
</comment>
<feature type="active site" evidence="4">
    <location>
        <position position="140"/>
    </location>
</feature>
<sequence>MNKQWQYHLTVPKSIKSMSLKQFLGIYYKLPKHLIYSIRRAERVTVNSKYQPVNFDIHPGDKIALCFIPDDFTNPFPNIQIAHNQKLKILYETKDVIVVDKQRGDKTHPNQPDENGATINQLAGYLETKGTVPYMIHRLDQETSGAIIFAKSPAAVPALVDDIRHKLTKRSYLAWIHGIPSHLSGTINIPIGQDPDDKRKRKPDEIAGQSAITHYQVCESINNYSLVKINLETGRTHQIRVHFSAIGHPLVGDPLYASDEFANLLLHSETVTFTLPFYHDTVTVTSPIPKDFLEFKQYLLNQAN</sequence>
<dbReference type="SUPFAM" id="SSF55120">
    <property type="entry name" value="Pseudouridine synthase"/>
    <property type="match status" value="1"/>
</dbReference>
<keyword evidence="8" id="KW-1185">Reference proteome</keyword>
<reference evidence="7 8" key="1">
    <citation type="submission" date="2017-11" db="EMBL/GenBank/DDBJ databases">
        <title>Draft Genome Sequence of Lactobacillus curieae NBRC 111893 isolated from Koso, a Japanese sugar-Vegetable Fermented Beverage.</title>
        <authorList>
            <person name="Chiou T.Y."/>
            <person name="Oshima K."/>
            <person name="Suda W."/>
            <person name="Hattori M."/>
            <person name="Takahashi T."/>
        </authorList>
    </citation>
    <scope>NUCLEOTIDE SEQUENCE [LARGE SCALE GENOMIC DNA]</scope>
    <source>
        <strain evidence="7 8">NBRC111893</strain>
    </source>
</reference>
<dbReference type="GO" id="GO:0009982">
    <property type="term" value="F:pseudouridine synthase activity"/>
    <property type="evidence" value="ECO:0007669"/>
    <property type="project" value="InterPro"/>
</dbReference>
<dbReference type="InterPro" id="IPR006225">
    <property type="entry name" value="PsdUridine_synth_RluC/D"/>
</dbReference>
<dbReference type="EMBL" id="BEXA01000003">
    <property type="protein sequence ID" value="GAY73682.1"/>
    <property type="molecule type" value="Genomic_DNA"/>
</dbReference>
<dbReference type="InterPro" id="IPR050188">
    <property type="entry name" value="RluA_PseudoU_synthase"/>
</dbReference>
<dbReference type="GO" id="GO:0140098">
    <property type="term" value="F:catalytic activity, acting on RNA"/>
    <property type="evidence" value="ECO:0007669"/>
    <property type="project" value="UniProtKB-ARBA"/>
</dbReference>